<keyword evidence="4" id="KW-0808">Transferase</keyword>
<dbReference type="InterPro" id="IPR038731">
    <property type="entry name" value="RgtA/B/C-like"/>
</dbReference>
<proteinExistence type="predicted"/>
<dbReference type="EMBL" id="LAZR01000041">
    <property type="protein sequence ID" value="KKO00380.1"/>
    <property type="molecule type" value="Genomic_DNA"/>
</dbReference>
<reference evidence="10" key="1">
    <citation type="journal article" date="2015" name="Nature">
        <title>Complex archaea that bridge the gap between prokaryotes and eukaryotes.</title>
        <authorList>
            <person name="Spang A."/>
            <person name="Saw J.H."/>
            <person name="Jorgensen S.L."/>
            <person name="Zaremba-Niedzwiedzka K."/>
            <person name="Martijn J."/>
            <person name="Lind A.E."/>
            <person name="van Eijk R."/>
            <person name="Schleper C."/>
            <person name="Guy L."/>
            <person name="Ettema T.J."/>
        </authorList>
    </citation>
    <scope>NUCLEOTIDE SEQUENCE</scope>
</reference>
<dbReference type="PANTHER" id="PTHR33908">
    <property type="entry name" value="MANNOSYLTRANSFERASE YKCB-RELATED"/>
    <property type="match status" value="1"/>
</dbReference>
<evidence type="ECO:0000256" key="8">
    <source>
        <dbReference type="SAM" id="Phobius"/>
    </source>
</evidence>
<evidence type="ECO:0000259" key="9">
    <source>
        <dbReference type="Pfam" id="PF13231"/>
    </source>
</evidence>
<evidence type="ECO:0000256" key="4">
    <source>
        <dbReference type="ARBA" id="ARBA00022679"/>
    </source>
</evidence>
<dbReference type="PANTHER" id="PTHR33908:SF11">
    <property type="entry name" value="MEMBRANE PROTEIN"/>
    <property type="match status" value="1"/>
</dbReference>
<evidence type="ECO:0000256" key="6">
    <source>
        <dbReference type="ARBA" id="ARBA00022989"/>
    </source>
</evidence>
<evidence type="ECO:0000256" key="2">
    <source>
        <dbReference type="ARBA" id="ARBA00022475"/>
    </source>
</evidence>
<feature type="transmembrane region" description="Helical" evidence="8">
    <location>
        <begin position="18"/>
        <end position="36"/>
    </location>
</feature>
<dbReference type="Pfam" id="PF13231">
    <property type="entry name" value="PMT_2"/>
    <property type="match status" value="1"/>
</dbReference>
<keyword evidence="2" id="KW-1003">Cell membrane</keyword>
<keyword evidence="5 8" id="KW-0812">Transmembrane</keyword>
<feature type="transmembrane region" description="Helical" evidence="8">
    <location>
        <begin position="173"/>
        <end position="195"/>
    </location>
</feature>
<keyword evidence="3" id="KW-0328">Glycosyltransferase</keyword>
<organism evidence="10">
    <name type="scientific">marine sediment metagenome</name>
    <dbReference type="NCBI Taxonomy" id="412755"/>
    <lineage>
        <taxon>unclassified sequences</taxon>
        <taxon>metagenomes</taxon>
        <taxon>ecological metagenomes</taxon>
    </lineage>
</organism>
<feature type="transmembrane region" description="Helical" evidence="8">
    <location>
        <begin position="225"/>
        <end position="242"/>
    </location>
</feature>
<comment type="subcellular location">
    <subcellularLocation>
        <location evidence="1">Cell membrane</location>
        <topology evidence="1">Multi-pass membrane protein</topology>
    </subcellularLocation>
</comment>
<evidence type="ECO:0000256" key="1">
    <source>
        <dbReference type="ARBA" id="ARBA00004651"/>
    </source>
</evidence>
<evidence type="ECO:0000313" key="10">
    <source>
        <dbReference type="EMBL" id="KKO00380.1"/>
    </source>
</evidence>
<dbReference type="AlphaFoldDB" id="A0A0F9V8R5"/>
<name>A0A0F9V8R5_9ZZZZ</name>
<evidence type="ECO:0000256" key="5">
    <source>
        <dbReference type="ARBA" id="ARBA00022692"/>
    </source>
</evidence>
<feature type="transmembrane region" description="Helical" evidence="8">
    <location>
        <begin position="137"/>
        <end position="161"/>
    </location>
</feature>
<feature type="transmembrane region" description="Helical" evidence="8">
    <location>
        <begin position="85"/>
        <end position="106"/>
    </location>
</feature>
<dbReference type="InterPro" id="IPR050297">
    <property type="entry name" value="LipidA_mod_glycosyltrf_83"/>
</dbReference>
<feature type="domain" description="Glycosyltransferase RgtA/B/C/D-like" evidence="9">
    <location>
        <begin position="6"/>
        <end position="104"/>
    </location>
</feature>
<evidence type="ECO:0000256" key="7">
    <source>
        <dbReference type="ARBA" id="ARBA00023136"/>
    </source>
</evidence>
<keyword evidence="7 8" id="KW-0472">Membrane</keyword>
<protein>
    <recommendedName>
        <fullName evidence="9">Glycosyltransferase RgtA/B/C/D-like domain-containing protein</fullName>
    </recommendedName>
</protein>
<feature type="transmembrane region" description="Helical" evidence="8">
    <location>
        <begin position="42"/>
        <end position="73"/>
    </location>
</feature>
<dbReference type="GO" id="GO:0008610">
    <property type="term" value="P:lipid biosynthetic process"/>
    <property type="evidence" value="ECO:0007669"/>
    <property type="project" value="UniProtKB-ARBA"/>
</dbReference>
<dbReference type="GO" id="GO:0016763">
    <property type="term" value="F:pentosyltransferase activity"/>
    <property type="evidence" value="ECO:0007669"/>
    <property type="project" value="TreeGrafter"/>
</dbReference>
<feature type="transmembrane region" description="Helical" evidence="8">
    <location>
        <begin position="201"/>
        <end position="218"/>
    </location>
</feature>
<evidence type="ECO:0000256" key="3">
    <source>
        <dbReference type="ARBA" id="ARBA00022676"/>
    </source>
</evidence>
<dbReference type="GO" id="GO:0005886">
    <property type="term" value="C:plasma membrane"/>
    <property type="evidence" value="ECO:0007669"/>
    <property type="project" value="UniProtKB-SubCell"/>
</dbReference>
<comment type="caution">
    <text evidence="10">The sequence shown here is derived from an EMBL/GenBank/DDBJ whole genome shotgun (WGS) entry which is preliminary data.</text>
</comment>
<gene>
    <name evidence="10" type="ORF">LCGC14_0127980</name>
</gene>
<keyword evidence="6 8" id="KW-1133">Transmembrane helix</keyword>
<accession>A0A0F9V8R5</accession>
<sequence length="348" mass="40175">MVLIPVYIDFTFRRLSHTGLLCLCIVASYYCLQLLVQRKAVLNYLLLGLIVGVGLLSKYNYVFFLLSFTLVAIWDKELRSVVLNLKILLTISLAFLLVAPHAYWLLGPNEFKSFLESSVQEKIGVEEVATGFSVMPLLIYLKGILSLCFPVLVLFLAGYALKFIKFNKQKLHWFSKIFFTQLLVLGLFFFIFQSQKRETKWLLPMFLPFIILLLESIELKKGRKLVSVGFYLFYAVIFIQIIRTPVEKLMHISSSVHFGFDPIAYKLKENYNIYQWVLPNVTYAGNVRSLYPEKTIHSADDYSLPVSDVKLKKVISVSINTSKEKNRMVVDSIIGFGKEKENLYFFID</sequence>